<name>A0A4Y7IDD4_PAPSO</name>
<reference evidence="3 4" key="1">
    <citation type="journal article" date="2018" name="Science">
        <title>The opium poppy genome and morphinan production.</title>
        <authorList>
            <person name="Guo L."/>
            <person name="Winzer T."/>
            <person name="Yang X."/>
            <person name="Li Y."/>
            <person name="Ning Z."/>
            <person name="He Z."/>
            <person name="Teodor R."/>
            <person name="Lu Y."/>
            <person name="Bowser T.A."/>
            <person name="Graham I.A."/>
            <person name="Ye K."/>
        </authorList>
    </citation>
    <scope>NUCLEOTIDE SEQUENCE [LARGE SCALE GENOMIC DNA]</scope>
    <source>
        <strain evidence="4">cv. HN1</strain>
        <tissue evidence="3">Leaves</tissue>
    </source>
</reference>
<accession>A0A4Y7IDD4</accession>
<dbReference type="SUPFAM" id="SSF50405">
    <property type="entry name" value="Actin-crosslinking proteins"/>
    <property type="match status" value="1"/>
</dbReference>
<dbReference type="GO" id="GO:0007163">
    <property type="term" value="P:establishment or maintenance of cell polarity"/>
    <property type="evidence" value="ECO:0007669"/>
    <property type="project" value="TreeGrafter"/>
</dbReference>
<dbReference type="Proteomes" id="UP000316621">
    <property type="component" value="Chromosome 1"/>
</dbReference>
<keyword evidence="4" id="KW-1185">Reference proteome</keyword>
<dbReference type="InterPro" id="IPR017853">
    <property type="entry name" value="GH"/>
</dbReference>
<dbReference type="Gramene" id="RZC46937">
    <property type="protein sequence ID" value="RZC46937"/>
    <property type="gene ID" value="C5167_039888"/>
</dbReference>
<feature type="chain" id="PRO_5021346366" description="DUF7910 domain-containing protein" evidence="1">
    <location>
        <begin position="25"/>
        <end position="194"/>
    </location>
</feature>
<evidence type="ECO:0000256" key="1">
    <source>
        <dbReference type="SAM" id="SignalP"/>
    </source>
</evidence>
<dbReference type="GO" id="GO:0016477">
    <property type="term" value="P:cell migration"/>
    <property type="evidence" value="ECO:0007669"/>
    <property type="project" value="TreeGrafter"/>
</dbReference>
<dbReference type="CDD" id="cd00257">
    <property type="entry name" value="beta-trefoil_FSCN-like"/>
    <property type="match status" value="1"/>
</dbReference>
<gene>
    <name evidence="3" type="ORF">C5167_039888</name>
</gene>
<dbReference type="Pfam" id="PF25490">
    <property type="entry name" value="DUF7910"/>
    <property type="match status" value="1"/>
</dbReference>
<dbReference type="InterPro" id="IPR008999">
    <property type="entry name" value="Actin-crosslinking"/>
</dbReference>
<dbReference type="EMBL" id="CM010715">
    <property type="protein sequence ID" value="RZC46937.1"/>
    <property type="molecule type" value="Genomic_DNA"/>
</dbReference>
<keyword evidence="1" id="KW-0732">Signal</keyword>
<evidence type="ECO:0000313" key="3">
    <source>
        <dbReference type="EMBL" id="RZC46937.1"/>
    </source>
</evidence>
<dbReference type="InterPro" id="IPR057232">
    <property type="entry name" value="DUF7910"/>
</dbReference>
<dbReference type="GO" id="GO:0005737">
    <property type="term" value="C:cytoplasm"/>
    <property type="evidence" value="ECO:0007669"/>
    <property type="project" value="TreeGrafter"/>
</dbReference>
<organism evidence="3 4">
    <name type="scientific">Papaver somniferum</name>
    <name type="common">Opium poppy</name>
    <dbReference type="NCBI Taxonomy" id="3469"/>
    <lineage>
        <taxon>Eukaryota</taxon>
        <taxon>Viridiplantae</taxon>
        <taxon>Streptophyta</taxon>
        <taxon>Embryophyta</taxon>
        <taxon>Tracheophyta</taxon>
        <taxon>Spermatophyta</taxon>
        <taxon>Magnoliopsida</taxon>
        <taxon>Ranunculales</taxon>
        <taxon>Papaveraceae</taxon>
        <taxon>Papaveroideae</taxon>
        <taxon>Papaver</taxon>
    </lineage>
</organism>
<dbReference type="GO" id="GO:0051015">
    <property type="term" value="F:actin filament binding"/>
    <property type="evidence" value="ECO:0007669"/>
    <property type="project" value="InterPro"/>
</dbReference>
<dbReference type="AlphaFoldDB" id="A0A4Y7IDD4"/>
<evidence type="ECO:0000259" key="2">
    <source>
        <dbReference type="Pfam" id="PF25490"/>
    </source>
</evidence>
<dbReference type="GO" id="GO:0015629">
    <property type="term" value="C:actin cytoskeleton"/>
    <property type="evidence" value="ECO:0007669"/>
    <property type="project" value="TreeGrafter"/>
</dbReference>
<feature type="domain" description="DUF7910" evidence="2">
    <location>
        <begin position="47"/>
        <end position="182"/>
    </location>
</feature>
<dbReference type="SUPFAM" id="SSF51445">
    <property type="entry name" value="(Trans)glycosidases"/>
    <property type="match status" value="1"/>
</dbReference>
<feature type="signal peptide" evidence="1">
    <location>
        <begin position="1"/>
        <end position="24"/>
    </location>
</feature>
<dbReference type="STRING" id="3469.A0A4Y7IDD4"/>
<dbReference type="InterPro" id="IPR010431">
    <property type="entry name" value="Fascin"/>
</dbReference>
<protein>
    <recommendedName>
        <fullName evidence="2">DUF7910 domain-containing protein</fullName>
    </recommendedName>
</protein>
<dbReference type="PANTHER" id="PTHR10551:SF9">
    <property type="entry name" value="FASCIN-2"/>
    <property type="match status" value="1"/>
</dbReference>
<dbReference type="PANTHER" id="PTHR10551">
    <property type="entry name" value="FASCIN"/>
    <property type="match status" value="1"/>
</dbReference>
<dbReference type="GO" id="GO:0051017">
    <property type="term" value="P:actin filament bundle assembly"/>
    <property type="evidence" value="ECO:0007669"/>
    <property type="project" value="TreeGrafter"/>
</dbReference>
<proteinExistence type="predicted"/>
<sequence>MDSVSCKWLLLTFLFIYWAPSSRGVNLGNWLVVEGWMKPSLFDGIINEHMLDGAKVQFKSLSSNKYVCAEEGGDSGVVTVDREKASGWETFRLWRVSPSEYQLRSFKGQFLSCAEEGASVTATSGSPSLKETFTIERSSNNRVRIKHSSGRYLQASSANELKADHVGTPGFDDGSAAIFEMTFDGGRYARRVWM</sequence>
<dbReference type="OMA" id="IMEIYGV"/>
<dbReference type="Gene3D" id="2.80.10.50">
    <property type="match status" value="1"/>
</dbReference>
<evidence type="ECO:0000313" key="4">
    <source>
        <dbReference type="Proteomes" id="UP000316621"/>
    </source>
</evidence>